<keyword evidence="2" id="KW-1185">Reference proteome</keyword>
<dbReference type="Proteomes" id="UP000076865">
    <property type="component" value="Chromosome"/>
</dbReference>
<reference evidence="1 2" key="1">
    <citation type="journal article" date="2006" name="Syst. Appl. Microbiol.">
        <title>Anoxybacillus amylolyticus sp. nov., a thermophilic amylase producing bacterium isolated from Mount Rittmann (Antarctica).</title>
        <authorList>
            <person name="Poli A."/>
            <person name="Esposito E."/>
            <person name="Lama L."/>
            <person name="Orlando P."/>
            <person name="Nicolaus G."/>
            <person name="de Appolonia F."/>
            <person name="Gambacorta A."/>
            <person name="Nicolaus B."/>
        </authorList>
    </citation>
    <scope>NUCLEOTIDE SEQUENCE [LARGE SCALE GENOMIC DNA]</scope>
    <source>
        <strain evidence="1 2">DSM 15939</strain>
    </source>
</reference>
<organism evidence="1 2">
    <name type="scientific">Anoxybacteroides amylolyticum</name>
    <dbReference type="NCBI Taxonomy" id="294699"/>
    <lineage>
        <taxon>Bacteria</taxon>
        <taxon>Bacillati</taxon>
        <taxon>Bacillota</taxon>
        <taxon>Bacilli</taxon>
        <taxon>Bacillales</taxon>
        <taxon>Anoxybacillaceae</taxon>
        <taxon>Anoxybacteroides</taxon>
    </lineage>
</organism>
<dbReference type="PATRIC" id="fig|294699.3.peg.2368"/>
<dbReference type="EMBL" id="CP015438">
    <property type="protein sequence ID" value="ANB59461.1"/>
    <property type="molecule type" value="Genomic_DNA"/>
</dbReference>
<accession>A0A167T537</accession>
<proteinExistence type="predicted"/>
<evidence type="ECO:0000313" key="1">
    <source>
        <dbReference type="EMBL" id="ANB59461.1"/>
    </source>
</evidence>
<evidence type="ECO:0000313" key="2">
    <source>
        <dbReference type="Proteomes" id="UP000076865"/>
    </source>
</evidence>
<sequence length="848" mass="98734">MRRYVNEIVNIISEHIDINGNSFFRLDHFVHPEVYLNVYLHFKERNLKFTAKLAKEKYDLFSNENSKGKLYENVLEKLMEEKVVSSGEQMTKWRNLFAEEKGLVILMGTESVEDKGGLADFYCITPRTIEEKLNGEYYRWFSELIDISDNTEKNLINNFFKSVFQHIPSDLVKLSTIVDELVKKELNDAEKIVEFVASRFSDYFGLPNIKSIDAVWLSKLKSNKRMDIIDKAVKFITRTDYKEGVSEKEFKKIEDKFEQFEQLHPELITNFQDEILREFNSFSEFKEAVFDFIKGKNIDLLRGKLSNIDFNLLEKILNIRVSSGSKSTKDKVKKIHGSPLQAYAKILIDSVESDDLINESIDIKIRVTEVVLTDTINDDEHKFDKWHDLCISLGGIVDYINQELDEEVNVSYVDNQDPFTLQNFKHINIKADTNTERLSKIYFETYINDKVRKEYVWNFSPYEYWLQAFSHTKFLKELIDTDEVFLPIFYSKGILNLLASTDSESFHFYLRNLSLEYTNIFSLFPSEVRNSVIFTKLYQLTAPFLSFVQGISENGLYNTISAFNKDGAIMFVSKYVEVINDITEKVESLNDEEKNYLHLVANLLLLVPSKDEAENKLDLTGAVVPPYHPAMLEKIIEQQAFQRKGFAELIQLAKREKLTKNFILKRMEKIDKQSTIISGVDIIYSSNNASRVTRDVFGYYALYGKGVADEVYLNHPSFTGLGRSLDEDFDSQEVLSETSSSQLVFNHMKQYVQTFPSNVDSLSVCFINFEQLQIIVAALHKFIEEYKGSFRYVNLKINIISPLNTQHGKRYLSFWLDNFFSEDDNVNIETYYSYMDIKNVCKRQTLPT</sequence>
<gene>
    <name evidence="1" type="ORF">GFC30_2289</name>
</gene>
<name>A0A167T537_9BACL</name>
<dbReference type="RefSeq" id="WP_066325544.1">
    <property type="nucleotide sequence ID" value="NZ_CP015438.1"/>
</dbReference>
<dbReference type="AlphaFoldDB" id="A0A167T537"/>
<protein>
    <submittedName>
        <fullName evidence="1">Uncharacterized protein</fullName>
    </submittedName>
</protein>
<dbReference type="KEGG" id="aamy:GFC30_2289"/>
<dbReference type="OrthoDB" id="9758751at2"/>